<dbReference type="GO" id="GO:0003755">
    <property type="term" value="F:peptidyl-prolyl cis-trans isomerase activity"/>
    <property type="evidence" value="ECO:0007669"/>
    <property type="project" value="InterPro"/>
</dbReference>
<gene>
    <name evidence="3" type="ORF">IAB94_02115</name>
</gene>
<proteinExistence type="predicted"/>
<comment type="caution">
    <text evidence="3">The sequence shown here is derived from an EMBL/GenBank/DDBJ whole genome shotgun (WGS) entry which is preliminary data.</text>
</comment>
<name>A0A9D1E5Z9_9FIRM</name>
<dbReference type="Proteomes" id="UP000823913">
    <property type="component" value="Unassembled WGS sequence"/>
</dbReference>
<feature type="domain" description="PPIase cyclophilin-type" evidence="2">
    <location>
        <begin position="47"/>
        <end position="251"/>
    </location>
</feature>
<dbReference type="InterPro" id="IPR002130">
    <property type="entry name" value="Cyclophilin-type_PPIase_dom"/>
</dbReference>
<reference evidence="3" key="1">
    <citation type="submission" date="2020-10" db="EMBL/GenBank/DDBJ databases">
        <authorList>
            <person name="Gilroy R."/>
        </authorList>
    </citation>
    <scope>NUCLEOTIDE SEQUENCE</scope>
    <source>
        <strain evidence="3">ChiW16-3235</strain>
    </source>
</reference>
<evidence type="ECO:0000256" key="1">
    <source>
        <dbReference type="SAM" id="SignalP"/>
    </source>
</evidence>
<protein>
    <submittedName>
        <fullName evidence="3">Peptidylprolyl isomerase</fullName>
    </submittedName>
</protein>
<organism evidence="3 4">
    <name type="scientific">Candidatus Coproplasma avicola</name>
    <dbReference type="NCBI Taxonomy" id="2840744"/>
    <lineage>
        <taxon>Bacteria</taxon>
        <taxon>Bacillati</taxon>
        <taxon>Bacillota</taxon>
        <taxon>Clostridia</taxon>
        <taxon>Eubacteriales</taxon>
        <taxon>Candidatus Coproplasma</taxon>
    </lineage>
</organism>
<evidence type="ECO:0000313" key="3">
    <source>
        <dbReference type="EMBL" id="HIR66826.1"/>
    </source>
</evidence>
<dbReference type="Pfam" id="PF00160">
    <property type="entry name" value="Pro_isomerase"/>
    <property type="match status" value="1"/>
</dbReference>
<dbReference type="InterPro" id="IPR029000">
    <property type="entry name" value="Cyclophilin-like_dom_sf"/>
</dbReference>
<feature type="chain" id="PRO_5039344581" evidence="1">
    <location>
        <begin position="26"/>
        <end position="295"/>
    </location>
</feature>
<keyword evidence="1" id="KW-0732">Signal</keyword>
<dbReference type="PROSITE" id="PS51257">
    <property type="entry name" value="PROKAR_LIPOPROTEIN"/>
    <property type="match status" value="1"/>
</dbReference>
<dbReference type="AlphaFoldDB" id="A0A9D1E5Z9"/>
<evidence type="ECO:0000313" key="4">
    <source>
        <dbReference type="Proteomes" id="UP000823913"/>
    </source>
</evidence>
<evidence type="ECO:0000259" key="2">
    <source>
        <dbReference type="Pfam" id="PF00160"/>
    </source>
</evidence>
<feature type="signal peptide" evidence="1">
    <location>
        <begin position="1"/>
        <end position="25"/>
    </location>
</feature>
<reference evidence="3" key="2">
    <citation type="journal article" date="2021" name="PeerJ">
        <title>Extensive microbial diversity within the chicken gut microbiome revealed by metagenomics and culture.</title>
        <authorList>
            <person name="Gilroy R."/>
            <person name="Ravi A."/>
            <person name="Getino M."/>
            <person name="Pursley I."/>
            <person name="Horton D.L."/>
            <person name="Alikhan N.F."/>
            <person name="Baker D."/>
            <person name="Gharbi K."/>
            <person name="Hall N."/>
            <person name="Watson M."/>
            <person name="Adriaenssens E.M."/>
            <person name="Foster-Nyarko E."/>
            <person name="Jarju S."/>
            <person name="Secka A."/>
            <person name="Antonio M."/>
            <person name="Oren A."/>
            <person name="Chaudhuri R.R."/>
            <person name="La Ragione R."/>
            <person name="Hildebrand F."/>
            <person name="Pallen M.J."/>
        </authorList>
    </citation>
    <scope>NUCLEOTIDE SEQUENCE</scope>
    <source>
        <strain evidence="3">ChiW16-3235</strain>
    </source>
</reference>
<dbReference type="Gene3D" id="2.40.100.10">
    <property type="entry name" value="Cyclophilin-like"/>
    <property type="match status" value="1"/>
</dbReference>
<sequence>MKKTLKRIAVGVAALSVLCAVPFMAGCDSSHPEAQITISYDGTEYVLNYKLYRNMYPQTVQHFIELADAGFYNNTIIHSYESSYFYGGGYSYNVEGYESDYATDYEEGEGAMREYFEANSKENAYYQMYLNNQLTPSVARDWTEDRGYIDWLPTVIGEVGETHVIQNGALTGGFGALRMYYSDKDLEAGDEVYIDKQDSPDGICVDYEQHSATSMFSIQTSTSSGSSDYCIFGQLIETDSLTELTSAISEGSTLSVSNVSIDNYDQIIGGRYANTDEYTVTSIPIIVVSVEITKY</sequence>
<dbReference type="SUPFAM" id="SSF50891">
    <property type="entry name" value="Cyclophilin-like"/>
    <property type="match status" value="1"/>
</dbReference>
<dbReference type="EMBL" id="DVHK01000052">
    <property type="protein sequence ID" value="HIR66826.1"/>
    <property type="molecule type" value="Genomic_DNA"/>
</dbReference>
<keyword evidence="3" id="KW-0413">Isomerase</keyword>
<accession>A0A9D1E5Z9</accession>